<keyword evidence="3" id="KW-1003">Cell membrane</keyword>
<dbReference type="EC" id="3.2.1.58" evidence="14"/>
<comment type="function">
    <text evidence="13">Glucosidase involved in the degradation of cellulosic biomass. Active on lichenan.</text>
</comment>
<dbReference type="InterPro" id="IPR001547">
    <property type="entry name" value="Glyco_hydro_5"/>
</dbReference>
<accession>A0A2R6WM16</accession>
<dbReference type="GO" id="GO:0009251">
    <property type="term" value="P:glucan catabolic process"/>
    <property type="evidence" value="ECO:0000318"/>
    <property type="project" value="GO_Central"/>
</dbReference>
<dbReference type="OrthoDB" id="62120at2759"/>
<keyword evidence="9" id="KW-0325">Glycoprotein</keyword>
<evidence type="ECO:0000256" key="12">
    <source>
        <dbReference type="ARBA" id="ARBA00036824"/>
    </source>
</evidence>
<dbReference type="Proteomes" id="UP000244005">
    <property type="component" value="Unassembled WGS sequence"/>
</dbReference>
<evidence type="ECO:0000313" key="19">
    <source>
        <dbReference type="Proteomes" id="UP000244005"/>
    </source>
</evidence>
<comment type="similarity">
    <text evidence="2 16">Belongs to the glycosyl hydrolase 5 (cellulase A) family.</text>
</comment>
<evidence type="ECO:0000256" key="10">
    <source>
        <dbReference type="ARBA" id="ARBA00023295"/>
    </source>
</evidence>
<evidence type="ECO:0000256" key="1">
    <source>
        <dbReference type="ARBA" id="ARBA00004401"/>
    </source>
</evidence>
<evidence type="ECO:0000313" key="18">
    <source>
        <dbReference type="EMBL" id="PTQ34899.1"/>
    </source>
</evidence>
<protein>
    <recommendedName>
        <fullName evidence="14">glucan 1,3-beta-glucosidase</fullName>
        <ecNumber evidence="14">3.2.1.58</ecNumber>
    </recommendedName>
    <alternativeName>
        <fullName evidence="15">Exo-1,3-beta-glucanase D</fullName>
    </alternativeName>
</protein>
<keyword evidence="6" id="KW-0735">Signal-anchor</keyword>
<dbReference type="EMBL" id="KZ772747">
    <property type="protein sequence ID" value="PTQ34899.1"/>
    <property type="molecule type" value="Genomic_DNA"/>
</dbReference>
<keyword evidence="8" id="KW-0472">Membrane</keyword>
<keyword evidence="5 16" id="KW-0378">Hydrolase</keyword>
<name>A0A2R6WM16_MARPO</name>
<dbReference type="GO" id="GO:0071555">
    <property type="term" value="P:cell wall organization"/>
    <property type="evidence" value="ECO:0007669"/>
    <property type="project" value="UniProtKB-KW"/>
</dbReference>
<evidence type="ECO:0000256" key="2">
    <source>
        <dbReference type="ARBA" id="ARBA00005641"/>
    </source>
</evidence>
<dbReference type="AlphaFoldDB" id="A0A2R6WM16"/>
<evidence type="ECO:0000256" key="3">
    <source>
        <dbReference type="ARBA" id="ARBA00022475"/>
    </source>
</evidence>
<keyword evidence="11" id="KW-0961">Cell wall biogenesis/degradation</keyword>
<dbReference type="Gene3D" id="3.20.20.80">
    <property type="entry name" value="Glycosidases"/>
    <property type="match status" value="1"/>
</dbReference>
<keyword evidence="10 16" id="KW-0326">Glycosidase</keyword>
<dbReference type="SUPFAM" id="SSF51445">
    <property type="entry name" value="(Trans)glycosidases"/>
    <property type="match status" value="1"/>
</dbReference>
<dbReference type="OMA" id="GWDMQDL"/>
<proteinExistence type="inferred from homology"/>
<comment type="subcellular location">
    <subcellularLocation>
        <location evidence="1">Cell membrane</location>
        <topology evidence="1">Single-pass type II membrane protein</topology>
    </subcellularLocation>
</comment>
<evidence type="ECO:0000256" key="15">
    <source>
        <dbReference type="ARBA" id="ARBA00041260"/>
    </source>
</evidence>
<reference evidence="19" key="1">
    <citation type="journal article" date="2017" name="Cell">
        <title>Insights into land plant evolution garnered from the Marchantia polymorpha genome.</title>
        <authorList>
            <person name="Bowman J.L."/>
            <person name="Kohchi T."/>
            <person name="Yamato K.T."/>
            <person name="Jenkins J."/>
            <person name="Shu S."/>
            <person name="Ishizaki K."/>
            <person name="Yamaoka S."/>
            <person name="Nishihama R."/>
            <person name="Nakamura Y."/>
            <person name="Berger F."/>
            <person name="Adam C."/>
            <person name="Aki S.S."/>
            <person name="Althoff F."/>
            <person name="Araki T."/>
            <person name="Arteaga-Vazquez M.A."/>
            <person name="Balasubrmanian S."/>
            <person name="Barry K."/>
            <person name="Bauer D."/>
            <person name="Boehm C.R."/>
            <person name="Briginshaw L."/>
            <person name="Caballero-Perez J."/>
            <person name="Catarino B."/>
            <person name="Chen F."/>
            <person name="Chiyoda S."/>
            <person name="Chovatia M."/>
            <person name="Davies K.M."/>
            <person name="Delmans M."/>
            <person name="Demura T."/>
            <person name="Dierschke T."/>
            <person name="Dolan L."/>
            <person name="Dorantes-Acosta A.E."/>
            <person name="Eklund D.M."/>
            <person name="Florent S.N."/>
            <person name="Flores-Sandoval E."/>
            <person name="Fujiyama A."/>
            <person name="Fukuzawa H."/>
            <person name="Galik B."/>
            <person name="Grimanelli D."/>
            <person name="Grimwood J."/>
            <person name="Grossniklaus U."/>
            <person name="Hamada T."/>
            <person name="Haseloff J."/>
            <person name="Hetherington A.J."/>
            <person name="Higo A."/>
            <person name="Hirakawa Y."/>
            <person name="Hundley H.N."/>
            <person name="Ikeda Y."/>
            <person name="Inoue K."/>
            <person name="Inoue S.I."/>
            <person name="Ishida S."/>
            <person name="Jia Q."/>
            <person name="Kakita M."/>
            <person name="Kanazawa T."/>
            <person name="Kawai Y."/>
            <person name="Kawashima T."/>
            <person name="Kennedy M."/>
            <person name="Kinose K."/>
            <person name="Kinoshita T."/>
            <person name="Kohara Y."/>
            <person name="Koide E."/>
            <person name="Komatsu K."/>
            <person name="Kopischke S."/>
            <person name="Kubo M."/>
            <person name="Kyozuka J."/>
            <person name="Lagercrantz U."/>
            <person name="Lin S.S."/>
            <person name="Lindquist E."/>
            <person name="Lipzen A.M."/>
            <person name="Lu C.W."/>
            <person name="De Luna E."/>
            <person name="Martienssen R.A."/>
            <person name="Minamino N."/>
            <person name="Mizutani M."/>
            <person name="Mizutani M."/>
            <person name="Mochizuki N."/>
            <person name="Monte I."/>
            <person name="Mosher R."/>
            <person name="Nagasaki H."/>
            <person name="Nakagami H."/>
            <person name="Naramoto S."/>
            <person name="Nishitani K."/>
            <person name="Ohtani M."/>
            <person name="Okamoto T."/>
            <person name="Okumura M."/>
            <person name="Phillips J."/>
            <person name="Pollak B."/>
            <person name="Reinders A."/>
            <person name="Rovekamp M."/>
            <person name="Sano R."/>
            <person name="Sawa S."/>
            <person name="Schmid M.W."/>
            <person name="Shirakawa M."/>
            <person name="Solano R."/>
            <person name="Spunde A."/>
            <person name="Suetsugu N."/>
            <person name="Sugano S."/>
            <person name="Sugiyama A."/>
            <person name="Sun R."/>
            <person name="Suzuki Y."/>
            <person name="Takenaka M."/>
            <person name="Takezawa D."/>
            <person name="Tomogane H."/>
            <person name="Tsuzuki M."/>
            <person name="Ueda T."/>
            <person name="Umeda M."/>
            <person name="Ward J.M."/>
            <person name="Watanabe Y."/>
            <person name="Yazaki K."/>
            <person name="Yokoyama R."/>
            <person name="Yoshitake Y."/>
            <person name="Yotsui I."/>
            <person name="Zachgo S."/>
            <person name="Schmutz J."/>
        </authorList>
    </citation>
    <scope>NUCLEOTIDE SEQUENCE [LARGE SCALE GENOMIC DNA]</scope>
    <source>
        <strain evidence="19">Tak-1</strain>
    </source>
</reference>
<keyword evidence="4" id="KW-0812">Transmembrane</keyword>
<dbReference type="InterPro" id="IPR017853">
    <property type="entry name" value="GH"/>
</dbReference>
<feature type="domain" description="Glycoside hydrolase family 5" evidence="17">
    <location>
        <begin position="58"/>
        <end position="341"/>
    </location>
</feature>
<evidence type="ECO:0000256" key="14">
    <source>
        <dbReference type="ARBA" id="ARBA00038929"/>
    </source>
</evidence>
<comment type="catalytic activity">
    <reaction evidence="12">
        <text>Successive hydrolysis of beta-D-glucose units from the non-reducing ends of (1-&gt;3)-beta-D-glucans, releasing alpha-glucose.</text>
        <dbReference type="EC" id="3.2.1.58"/>
    </reaction>
</comment>
<dbReference type="GO" id="GO:0004338">
    <property type="term" value="F:glucan exo-1,3-beta-glucosidase activity"/>
    <property type="evidence" value="ECO:0000318"/>
    <property type="project" value="GO_Central"/>
</dbReference>
<evidence type="ECO:0000256" key="6">
    <source>
        <dbReference type="ARBA" id="ARBA00022968"/>
    </source>
</evidence>
<dbReference type="PANTHER" id="PTHR31297:SF34">
    <property type="entry name" value="GLUCAN 1,3-BETA-GLUCOSIDASE 2"/>
    <property type="match status" value="1"/>
</dbReference>
<evidence type="ECO:0000256" key="13">
    <source>
        <dbReference type="ARBA" id="ARBA00037126"/>
    </source>
</evidence>
<evidence type="ECO:0000256" key="9">
    <source>
        <dbReference type="ARBA" id="ARBA00023180"/>
    </source>
</evidence>
<dbReference type="PANTHER" id="PTHR31297">
    <property type="entry name" value="GLUCAN ENDO-1,6-BETA-GLUCOSIDASE B"/>
    <property type="match status" value="1"/>
</dbReference>
<evidence type="ECO:0000256" key="11">
    <source>
        <dbReference type="ARBA" id="ARBA00023316"/>
    </source>
</evidence>
<keyword evidence="7" id="KW-1133">Transmembrane helix</keyword>
<sequence>MPARAWLPKENPIRGVNLGGLFIVEPWMMGDEWRSMGCGDYASEFDCVRGLGQTAANAAFQKHWATWINQTDIAQIKSVGLNTIRVPLGYWIKEDLVYRDSEFWPQGGFAFLESLCRHATEAGLYIILDLHAAPGAQKAWEAFTGQMAPTPGFYQDYQYERALQFMEWLTNLAHTNPNFANVGAIQLINEPLQNRDTVQSMLNGYYPNAWKRIRALEDSLGVIPSNRLHIMMMNGLWGSGDPNEGLKGIDLSFALYDDHHYLKWSTDPPANRNAYMSHSCTNDRGGNFPTIVGEWSLATADEDGSEFDIKKADAVSWYRRWWAAQVLSYEKQRGWIFWTWKVNWINGHLEWRWGYQQAYLAGVIPKNPQEAHTYGVCSGV</sequence>
<gene>
    <name evidence="18" type="ORF">MARPO_0075s0023</name>
</gene>
<dbReference type="Pfam" id="PF00150">
    <property type="entry name" value="Cellulase"/>
    <property type="match status" value="1"/>
</dbReference>
<dbReference type="GO" id="GO:0005886">
    <property type="term" value="C:plasma membrane"/>
    <property type="evidence" value="ECO:0007669"/>
    <property type="project" value="UniProtKB-SubCell"/>
</dbReference>
<evidence type="ECO:0000256" key="16">
    <source>
        <dbReference type="RuleBase" id="RU361153"/>
    </source>
</evidence>
<evidence type="ECO:0000256" key="8">
    <source>
        <dbReference type="ARBA" id="ARBA00023136"/>
    </source>
</evidence>
<evidence type="ECO:0000256" key="4">
    <source>
        <dbReference type="ARBA" id="ARBA00022692"/>
    </source>
</evidence>
<evidence type="ECO:0000259" key="17">
    <source>
        <dbReference type="Pfam" id="PF00150"/>
    </source>
</evidence>
<organism evidence="18 19">
    <name type="scientific">Marchantia polymorpha</name>
    <name type="common">Common liverwort</name>
    <name type="synonym">Marchantia aquatica</name>
    <dbReference type="NCBI Taxonomy" id="3197"/>
    <lineage>
        <taxon>Eukaryota</taxon>
        <taxon>Viridiplantae</taxon>
        <taxon>Streptophyta</taxon>
        <taxon>Embryophyta</taxon>
        <taxon>Marchantiophyta</taxon>
        <taxon>Marchantiopsida</taxon>
        <taxon>Marchantiidae</taxon>
        <taxon>Marchantiales</taxon>
        <taxon>Marchantiaceae</taxon>
        <taxon>Marchantia</taxon>
    </lineage>
</organism>
<dbReference type="InterPro" id="IPR050386">
    <property type="entry name" value="Glycosyl_hydrolase_5"/>
</dbReference>
<evidence type="ECO:0000256" key="7">
    <source>
        <dbReference type="ARBA" id="ARBA00022989"/>
    </source>
</evidence>
<evidence type="ECO:0000256" key="5">
    <source>
        <dbReference type="ARBA" id="ARBA00022801"/>
    </source>
</evidence>
<keyword evidence="19" id="KW-1185">Reference proteome</keyword>